<dbReference type="Gene3D" id="3.40.50.300">
    <property type="entry name" value="P-loop containing nucleotide triphosphate hydrolases"/>
    <property type="match status" value="1"/>
</dbReference>
<feature type="region of interest" description="Disordered" evidence="3">
    <location>
        <begin position="694"/>
        <end position="790"/>
    </location>
</feature>
<dbReference type="SUPFAM" id="SSF52540">
    <property type="entry name" value="P-loop containing nucleoside triphosphate hydrolases"/>
    <property type="match status" value="1"/>
</dbReference>
<feature type="repeat" description="ANK" evidence="2">
    <location>
        <begin position="1013"/>
        <end position="1045"/>
    </location>
</feature>
<dbReference type="Proteomes" id="UP000184330">
    <property type="component" value="Unassembled WGS sequence"/>
</dbReference>
<keyword evidence="2" id="KW-0040">ANK repeat</keyword>
<dbReference type="OrthoDB" id="3539865at2759"/>
<dbReference type="SUPFAM" id="SSF48403">
    <property type="entry name" value="Ankyrin repeat"/>
    <property type="match status" value="1"/>
</dbReference>
<name>A0A1L7WYA3_9HELO</name>
<dbReference type="PANTHER" id="PTHR10039:SF16">
    <property type="entry name" value="GPI INOSITOL-DEACYLASE"/>
    <property type="match status" value="1"/>
</dbReference>
<feature type="compositionally biased region" description="Basic and acidic residues" evidence="3">
    <location>
        <begin position="292"/>
        <end position="311"/>
    </location>
</feature>
<dbReference type="PROSITE" id="PS50088">
    <property type="entry name" value="ANK_REPEAT"/>
    <property type="match status" value="2"/>
</dbReference>
<dbReference type="EMBL" id="FJOG01000010">
    <property type="protein sequence ID" value="CZR57756.1"/>
    <property type="molecule type" value="Genomic_DNA"/>
</dbReference>
<dbReference type="InterPro" id="IPR002110">
    <property type="entry name" value="Ankyrin_rpt"/>
</dbReference>
<evidence type="ECO:0000259" key="4">
    <source>
        <dbReference type="Pfam" id="PF24883"/>
    </source>
</evidence>
<reference evidence="5 6" key="1">
    <citation type="submission" date="2016-03" db="EMBL/GenBank/DDBJ databases">
        <authorList>
            <person name="Ploux O."/>
        </authorList>
    </citation>
    <scope>NUCLEOTIDE SEQUENCE [LARGE SCALE GENOMIC DNA]</scope>
    <source>
        <strain evidence="5 6">UAMH 11012</strain>
    </source>
</reference>
<evidence type="ECO:0000256" key="1">
    <source>
        <dbReference type="ARBA" id="ARBA00022737"/>
    </source>
</evidence>
<evidence type="ECO:0000256" key="2">
    <source>
        <dbReference type="PROSITE-ProRule" id="PRU00023"/>
    </source>
</evidence>
<organism evidence="5 6">
    <name type="scientific">Phialocephala subalpina</name>
    <dbReference type="NCBI Taxonomy" id="576137"/>
    <lineage>
        <taxon>Eukaryota</taxon>
        <taxon>Fungi</taxon>
        <taxon>Dikarya</taxon>
        <taxon>Ascomycota</taxon>
        <taxon>Pezizomycotina</taxon>
        <taxon>Leotiomycetes</taxon>
        <taxon>Helotiales</taxon>
        <taxon>Mollisiaceae</taxon>
        <taxon>Phialocephala</taxon>
        <taxon>Phialocephala fortinii species complex</taxon>
    </lineage>
</organism>
<dbReference type="InterPro" id="IPR027417">
    <property type="entry name" value="P-loop_NTPase"/>
</dbReference>
<feature type="compositionally biased region" description="Acidic residues" evidence="3">
    <location>
        <begin position="694"/>
        <end position="705"/>
    </location>
</feature>
<feature type="repeat" description="ANK" evidence="2">
    <location>
        <begin position="982"/>
        <end position="1014"/>
    </location>
</feature>
<gene>
    <name evidence="5" type="ORF">PAC_07645</name>
</gene>
<evidence type="ECO:0000313" key="5">
    <source>
        <dbReference type="EMBL" id="CZR57756.1"/>
    </source>
</evidence>
<keyword evidence="1" id="KW-0677">Repeat</keyword>
<keyword evidence="6" id="KW-1185">Reference proteome</keyword>
<dbReference type="Pfam" id="PF12796">
    <property type="entry name" value="Ank_2"/>
    <property type="match status" value="1"/>
</dbReference>
<sequence>MVTWFGFSPSSPITLDPTKCPKVLPLLPDHDLYSLKPPVTSTWVEGEPHFRFTELNVSHQILCATPPETEPETEPEAEPEAEPRGIYFAGFLAAPLLFFWTIYKSVILTELWILLASSAPSDYNKPELNRILKVVSVFRGAYEGLRLCLEFNEQDATRLSMLQHLAAPLQDSKDCLDFLEERLRTVGFMGQHIIGTCWDRNLKLRLRRLEDAKELFELALHADQQIILGAVENYARNAAEHIQAVQTVLNSNGKRLLEHDEKASRHHKQVESFQRTMTNDIRNIDQNLVAHDRETKRRDNQISERHQEVRSGLESWRNNASATARESIEKDILKWLANTDPSTDHNAACAKRQQHTGSWFIHGQIYLHWRDAPSSFLWLNKIPGCGKTVLYSTIIREMISFCTSEPNSALAYFYFSFNDTAKQTTINFMRSVIAQFASRKPEFPATLQMLYNTYQLGEPSLDILTSALRSTLELPGNNYIIIDALDECPNQSAERRQLCATLGEISAWDLPNLHILITSRPVSDIEDSIPLFHNAVTVPIQNKQVDEDIHRYVEIQLEGNERLSRWPPQVKEEILTTLTNKAHGMFRWTFCQIDSLQKCFTIKAIRETLKSLPESLDETYARFLFGIDKKYHELAFTALSWLAFSARPLTIKELAEAVAINPDADVPFDIENRLVDPSDILRVLSGLVVIYGDGDGDESDCEEEGGGTRYDSTDSEDLEEEEDTGHEVAWMYHVNDGDVRENYTDEEDSDQEEGDSEEYDSSQCPCSICAQGENTDGDNDGEQAETSERHRENYSILKSMKLIRLAHFSVKDLRYIAHVAALEPSFCGSVWNWEQTGYDPERQEEWETRVRYLHAEFPLLSHAFECWTIYVRDCNDKTVIDLTYKCLASDPWLSIWPRYHDIRGTLIHKHERIRQELAGPLYHAASSGLPYVCTELLKIGIDPNHRSGFFNFPLIAAVANAHHETVITLLKNGVDINIKTKCGHTTLYFSVSRGYQCIAGTLLEYGADVNAQTEDSSLVVASYRGWGKLVEQLLAKGADINAKGKPY</sequence>
<dbReference type="InterPro" id="IPR036770">
    <property type="entry name" value="Ankyrin_rpt-contain_sf"/>
</dbReference>
<feature type="compositionally biased region" description="Acidic residues" evidence="3">
    <location>
        <begin position="713"/>
        <end position="724"/>
    </location>
</feature>
<dbReference type="InterPro" id="IPR056884">
    <property type="entry name" value="NPHP3-like_N"/>
</dbReference>
<dbReference type="AlphaFoldDB" id="A0A1L7WYA3"/>
<protein>
    <recommendedName>
        <fullName evidence="4">Nephrocystin 3-like N-terminal domain-containing protein</fullName>
    </recommendedName>
</protein>
<dbReference type="PROSITE" id="PS50297">
    <property type="entry name" value="ANK_REP_REGION"/>
    <property type="match status" value="1"/>
</dbReference>
<dbReference type="Gene3D" id="1.25.40.20">
    <property type="entry name" value="Ankyrin repeat-containing domain"/>
    <property type="match status" value="1"/>
</dbReference>
<feature type="region of interest" description="Disordered" evidence="3">
    <location>
        <begin position="292"/>
        <end position="316"/>
    </location>
</feature>
<dbReference type="PANTHER" id="PTHR10039">
    <property type="entry name" value="AMELOGENIN"/>
    <property type="match status" value="1"/>
</dbReference>
<accession>A0A1L7WYA3</accession>
<feature type="compositionally biased region" description="Acidic residues" evidence="3">
    <location>
        <begin position="744"/>
        <end position="760"/>
    </location>
</feature>
<dbReference type="STRING" id="576137.A0A1L7WYA3"/>
<dbReference type="SMART" id="SM00248">
    <property type="entry name" value="ANK"/>
    <property type="match status" value="5"/>
</dbReference>
<evidence type="ECO:0000313" key="6">
    <source>
        <dbReference type="Proteomes" id="UP000184330"/>
    </source>
</evidence>
<dbReference type="Pfam" id="PF24883">
    <property type="entry name" value="NPHP3_N"/>
    <property type="match status" value="1"/>
</dbReference>
<feature type="domain" description="Nephrocystin 3-like N-terminal" evidence="4">
    <location>
        <begin position="356"/>
        <end position="520"/>
    </location>
</feature>
<evidence type="ECO:0000256" key="3">
    <source>
        <dbReference type="SAM" id="MobiDB-lite"/>
    </source>
</evidence>
<feature type="compositionally biased region" description="Acidic residues" evidence="3">
    <location>
        <begin position="775"/>
        <end position="785"/>
    </location>
</feature>
<proteinExistence type="predicted"/>